<dbReference type="AlphaFoldDB" id="A0A1B8GP38"/>
<feature type="repeat" description="ANK" evidence="3">
    <location>
        <begin position="98"/>
        <end position="122"/>
    </location>
</feature>
<name>A0A1B8GP38_9PEZI</name>
<keyword evidence="1" id="KW-0677">Repeat</keyword>
<dbReference type="OrthoDB" id="341259at2759"/>
<dbReference type="SUPFAM" id="SSF48403">
    <property type="entry name" value="Ankyrin repeat"/>
    <property type="match status" value="1"/>
</dbReference>
<dbReference type="PROSITE" id="PS50297">
    <property type="entry name" value="ANK_REP_REGION"/>
    <property type="match status" value="3"/>
</dbReference>
<proteinExistence type="predicted"/>
<reference evidence="5" key="2">
    <citation type="journal article" date="2018" name="Nat. Commun.">
        <title>Extreme sensitivity to ultraviolet light in the fungal pathogen causing white-nose syndrome of bats.</title>
        <authorList>
            <person name="Palmer J.M."/>
            <person name="Drees K.P."/>
            <person name="Foster J.T."/>
            <person name="Lindner D.L."/>
        </authorList>
    </citation>
    <scope>NUCLEOTIDE SEQUENCE [LARGE SCALE GENOMIC DNA]</scope>
    <source>
        <strain evidence="5">UAMH 10579</strain>
    </source>
</reference>
<evidence type="ECO:0000313" key="5">
    <source>
        <dbReference type="Proteomes" id="UP000091956"/>
    </source>
</evidence>
<accession>A0A1B8GP38</accession>
<evidence type="ECO:0000256" key="1">
    <source>
        <dbReference type="ARBA" id="ARBA00022737"/>
    </source>
</evidence>
<evidence type="ECO:0000256" key="3">
    <source>
        <dbReference type="PROSITE-ProRule" id="PRU00023"/>
    </source>
</evidence>
<gene>
    <name evidence="4" type="ORF">VE01_04435</name>
</gene>
<evidence type="ECO:0000313" key="4">
    <source>
        <dbReference type="EMBL" id="OBT97613.1"/>
    </source>
</evidence>
<dbReference type="PANTHER" id="PTHR24198">
    <property type="entry name" value="ANKYRIN REPEAT AND PROTEIN KINASE DOMAIN-CONTAINING PROTEIN"/>
    <property type="match status" value="1"/>
</dbReference>
<dbReference type="RefSeq" id="XP_018131346.1">
    <property type="nucleotide sequence ID" value="XM_018273909.1"/>
</dbReference>
<dbReference type="Proteomes" id="UP000091956">
    <property type="component" value="Unassembled WGS sequence"/>
</dbReference>
<dbReference type="Gene3D" id="1.25.40.20">
    <property type="entry name" value="Ankyrin repeat-containing domain"/>
    <property type="match status" value="2"/>
</dbReference>
<dbReference type="PROSITE" id="PS50088">
    <property type="entry name" value="ANK_REPEAT"/>
    <property type="match status" value="3"/>
</dbReference>
<protein>
    <submittedName>
        <fullName evidence="4">Uncharacterized protein</fullName>
    </submittedName>
</protein>
<keyword evidence="5" id="KW-1185">Reference proteome</keyword>
<dbReference type="InterPro" id="IPR002110">
    <property type="entry name" value="Ankyrin_rpt"/>
</dbReference>
<dbReference type="GeneID" id="28837821"/>
<keyword evidence="2 3" id="KW-0040">ANK repeat</keyword>
<dbReference type="Pfam" id="PF12796">
    <property type="entry name" value="Ank_2"/>
    <property type="match status" value="2"/>
</dbReference>
<evidence type="ECO:0000256" key="2">
    <source>
        <dbReference type="ARBA" id="ARBA00023043"/>
    </source>
</evidence>
<feature type="repeat" description="ANK" evidence="3">
    <location>
        <begin position="25"/>
        <end position="49"/>
    </location>
</feature>
<sequence length="225" mass="24495">MFGHAAVVELLLAQDGVDPDAEDDNSETPLVLAAMYGHDAVVKLLLNTGRVVPEFKDAKYGRTPLSWVAEKGNAAAVEMLLGIDGIDPDSKSAGSWNKNRTPLSYATERGHQTVVELLMATGRVNLDFKDNDGRTPLSYAIAEAQTGTIHFLLRYGASPTTIDIQQKGLLHHAIVNVNCALDIVKKLLMLGAPTNLVDIDNMTPLRHTVRFNRQDIAELLIQNGE</sequence>
<dbReference type="PANTHER" id="PTHR24198:SF165">
    <property type="entry name" value="ANKYRIN REPEAT-CONTAINING PROTEIN-RELATED"/>
    <property type="match status" value="1"/>
</dbReference>
<dbReference type="SMART" id="SM00248">
    <property type="entry name" value="ANK"/>
    <property type="match status" value="6"/>
</dbReference>
<organism evidence="4 5">
    <name type="scientific">Pseudogymnoascus verrucosus</name>
    <dbReference type="NCBI Taxonomy" id="342668"/>
    <lineage>
        <taxon>Eukaryota</taxon>
        <taxon>Fungi</taxon>
        <taxon>Dikarya</taxon>
        <taxon>Ascomycota</taxon>
        <taxon>Pezizomycotina</taxon>
        <taxon>Leotiomycetes</taxon>
        <taxon>Thelebolales</taxon>
        <taxon>Thelebolaceae</taxon>
        <taxon>Pseudogymnoascus</taxon>
    </lineage>
</organism>
<reference evidence="4 5" key="1">
    <citation type="submission" date="2016-03" db="EMBL/GenBank/DDBJ databases">
        <title>Comparative genomics of Pseudogymnoascus destructans, the fungus causing white-nose syndrome of bats.</title>
        <authorList>
            <person name="Palmer J.M."/>
            <person name="Drees K.P."/>
            <person name="Foster J.T."/>
            <person name="Lindner D.L."/>
        </authorList>
    </citation>
    <scope>NUCLEOTIDE SEQUENCE [LARGE SCALE GENOMIC DNA]</scope>
    <source>
        <strain evidence="4 5">UAMH 10579</strain>
    </source>
</reference>
<feature type="repeat" description="ANK" evidence="3">
    <location>
        <begin position="132"/>
        <end position="164"/>
    </location>
</feature>
<dbReference type="InterPro" id="IPR036770">
    <property type="entry name" value="Ankyrin_rpt-contain_sf"/>
</dbReference>
<dbReference type="EMBL" id="KV460221">
    <property type="protein sequence ID" value="OBT97613.1"/>
    <property type="molecule type" value="Genomic_DNA"/>
</dbReference>
<dbReference type="STRING" id="342668.A0A1B8GP38"/>